<dbReference type="Proteomes" id="UP001254608">
    <property type="component" value="Unassembled WGS sequence"/>
</dbReference>
<organism evidence="2 3">
    <name type="scientific">Banduia mediterranea</name>
    <dbReference type="NCBI Taxonomy" id="3075609"/>
    <lineage>
        <taxon>Bacteria</taxon>
        <taxon>Pseudomonadati</taxon>
        <taxon>Pseudomonadota</taxon>
        <taxon>Gammaproteobacteria</taxon>
        <taxon>Nevskiales</taxon>
        <taxon>Algiphilaceae</taxon>
        <taxon>Banduia</taxon>
    </lineage>
</organism>
<dbReference type="Gene3D" id="1.10.150.320">
    <property type="entry name" value="Photosystem II 12 kDa extrinsic protein"/>
    <property type="match status" value="1"/>
</dbReference>
<dbReference type="InterPro" id="IPR004509">
    <property type="entry name" value="Competence_ComEA_HhH"/>
</dbReference>
<sequence>MKYARIAGLFTAGLISFSAWSCPVNINTATAEELIELKNIGAAKAEDIIEYRSAQPFKVPEDLIKVSGVGEATLSANKDCITVE</sequence>
<feature type="chain" id="PRO_5045056580" evidence="1">
    <location>
        <begin position="22"/>
        <end position="84"/>
    </location>
</feature>
<dbReference type="InterPro" id="IPR010994">
    <property type="entry name" value="RuvA_2-like"/>
</dbReference>
<dbReference type="NCBIfam" id="TIGR00426">
    <property type="entry name" value="competence protein ComEA helix-hairpin-helix repeat region"/>
    <property type="match status" value="1"/>
</dbReference>
<accession>A0ABU2WFK2</accession>
<protein>
    <submittedName>
        <fullName evidence="2">Helix-hairpin-helix domain-containing protein</fullName>
    </submittedName>
</protein>
<evidence type="ECO:0000313" key="2">
    <source>
        <dbReference type="EMBL" id="MDT0496650.1"/>
    </source>
</evidence>
<dbReference type="InterPro" id="IPR051675">
    <property type="entry name" value="Endo/Exo/Phosphatase_dom_1"/>
</dbReference>
<evidence type="ECO:0000256" key="1">
    <source>
        <dbReference type="SAM" id="SignalP"/>
    </source>
</evidence>
<keyword evidence="3" id="KW-1185">Reference proteome</keyword>
<dbReference type="EMBL" id="JAVRIC010000004">
    <property type="protein sequence ID" value="MDT0496650.1"/>
    <property type="molecule type" value="Genomic_DNA"/>
</dbReference>
<dbReference type="PANTHER" id="PTHR21180:SF32">
    <property type="entry name" value="ENDONUCLEASE_EXONUCLEASE_PHOSPHATASE FAMILY DOMAIN-CONTAINING PROTEIN 1"/>
    <property type="match status" value="1"/>
</dbReference>
<name>A0ABU2WFK2_9GAMM</name>
<dbReference type="RefSeq" id="WP_311364038.1">
    <property type="nucleotide sequence ID" value="NZ_JAVRIC010000004.1"/>
</dbReference>
<evidence type="ECO:0000313" key="3">
    <source>
        <dbReference type="Proteomes" id="UP001254608"/>
    </source>
</evidence>
<gene>
    <name evidence="2" type="ORF">RM530_04645</name>
</gene>
<comment type="caution">
    <text evidence="2">The sequence shown here is derived from an EMBL/GenBank/DDBJ whole genome shotgun (WGS) entry which is preliminary data.</text>
</comment>
<proteinExistence type="predicted"/>
<keyword evidence="1" id="KW-0732">Signal</keyword>
<feature type="signal peptide" evidence="1">
    <location>
        <begin position="1"/>
        <end position="21"/>
    </location>
</feature>
<dbReference type="Pfam" id="PF12836">
    <property type="entry name" value="HHH_3"/>
    <property type="match status" value="1"/>
</dbReference>
<dbReference type="SUPFAM" id="SSF47781">
    <property type="entry name" value="RuvA domain 2-like"/>
    <property type="match status" value="1"/>
</dbReference>
<reference evidence="2 3" key="1">
    <citation type="submission" date="2023-09" db="EMBL/GenBank/DDBJ databases">
        <authorList>
            <person name="Rey-Velasco X."/>
        </authorList>
    </citation>
    <scope>NUCLEOTIDE SEQUENCE [LARGE SCALE GENOMIC DNA]</scope>
    <source>
        <strain evidence="2 3">W345</strain>
    </source>
</reference>
<dbReference type="PANTHER" id="PTHR21180">
    <property type="entry name" value="ENDONUCLEASE/EXONUCLEASE/PHOSPHATASE FAMILY DOMAIN-CONTAINING PROTEIN 1"/>
    <property type="match status" value="1"/>
</dbReference>